<accession>A0A8K1LTU0</accession>
<proteinExistence type="predicted"/>
<sequence>MFSLLKLPPGSSHCDPNPHISTSARDYSEQAEKDCHNQGLPEDRKSVINVDDQTGEITQTAIGKATTGVTSGTPVHPSGLPVDRNAALGECHKTLKLHIIEMLLYHTCT</sequence>
<dbReference type="EMBL" id="SWJQ01000021">
    <property type="protein sequence ID" value="TRZ25726.1"/>
    <property type="molecule type" value="Genomic_DNA"/>
</dbReference>
<evidence type="ECO:0000313" key="2">
    <source>
        <dbReference type="EMBL" id="TRZ25726.1"/>
    </source>
</evidence>
<protein>
    <submittedName>
        <fullName evidence="2">Uncharacterized protein</fullName>
    </submittedName>
</protein>
<comment type="caution">
    <text evidence="2">The sequence shown here is derived from an EMBL/GenBank/DDBJ whole genome shotgun (WGS) entry which is preliminary data.</text>
</comment>
<reference evidence="2" key="1">
    <citation type="submission" date="2019-04" db="EMBL/GenBank/DDBJ databases">
        <title>Genome assembly of Zosterops borbonicus 15179.</title>
        <authorList>
            <person name="Leroy T."/>
            <person name="Anselmetti Y."/>
            <person name="Tilak M.-K."/>
            <person name="Nabholz B."/>
        </authorList>
    </citation>
    <scope>NUCLEOTIDE SEQUENCE</scope>
    <source>
        <strain evidence="2">HGM_15179</strain>
        <tissue evidence="2">Muscle</tissue>
    </source>
</reference>
<evidence type="ECO:0000313" key="3">
    <source>
        <dbReference type="Proteomes" id="UP000796761"/>
    </source>
</evidence>
<gene>
    <name evidence="2" type="ORF">HGM15179_001312</name>
</gene>
<organism evidence="2 3">
    <name type="scientific">Zosterops borbonicus</name>
    <dbReference type="NCBI Taxonomy" id="364589"/>
    <lineage>
        <taxon>Eukaryota</taxon>
        <taxon>Metazoa</taxon>
        <taxon>Chordata</taxon>
        <taxon>Craniata</taxon>
        <taxon>Vertebrata</taxon>
        <taxon>Euteleostomi</taxon>
        <taxon>Archelosauria</taxon>
        <taxon>Archosauria</taxon>
        <taxon>Dinosauria</taxon>
        <taxon>Saurischia</taxon>
        <taxon>Theropoda</taxon>
        <taxon>Coelurosauria</taxon>
        <taxon>Aves</taxon>
        <taxon>Neognathae</taxon>
        <taxon>Neoaves</taxon>
        <taxon>Telluraves</taxon>
        <taxon>Australaves</taxon>
        <taxon>Passeriformes</taxon>
        <taxon>Sylvioidea</taxon>
        <taxon>Zosteropidae</taxon>
        <taxon>Zosterops</taxon>
    </lineage>
</organism>
<dbReference type="AlphaFoldDB" id="A0A8K1LTU0"/>
<name>A0A8K1LTU0_9PASS</name>
<dbReference type="Proteomes" id="UP000796761">
    <property type="component" value="Unassembled WGS sequence"/>
</dbReference>
<evidence type="ECO:0000256" key="1">
    <source>
        <dbReference type="SAM" id="MobiDB-lite"/>
    </source>
</evidence>
<feature type="region of interest" description="Disordered" evidence="1">
    <location>
        <begin position="1"/>
        <end position="29"/>
    </location>
</feature>
<keyword evidence="3" id="KW-1185">Reference proteome</keyword>